<dbReference type="SUPFAM" id="SSF100950">
    <property type="entry name" value="NagB/RpiA/CoA transferase-like"/>
    <property type="match status" value="1"/>
</dbReference>
<evidence type="ECO:0000256" key="2">
    <source>
        <dbReference type="ARBA" id="ARBA00023125"/>
    </source>
</evidence>
<dbReference type="InterPro" id="IPR014036">
    <property type="entry name" value="DeoR-like_C"/>
</dbReference>
<keyword evidence="2 5" id="KW-0238">DNA-binding</keyword>
<keyword evidence="1" id="KW-0805">Transcription regulation</keyword>
<keyword evidence="3" id="KW-0804">Transcription</keyword>
<dbReference type="PRINTS" id="PR00037">
    <property type="entry name" value="HTHLACR"/>
</dbReference>
<evidence type="ECO:0000256" key="1">
    <source>
        <dbReference type="ARBA" id="ARBA00023015"/>
    </source>
</evidence>
<evidence type="ECO:0000259" key="4">
    <source>
        <dbReference type="PROSITE" id="PS51000"/>
    </source>
</evidence>
<dbReference type="InterPro" id="IPR036390">
    <property type="entry name" value="WH_DNA-bd_sf"/>
</dbReference>
<accession>A0ABY6ZNM9</accession>
<dbReference type="EMBL" id="CP104067">
    <property type="protein sequence ID" value="WAH44447.1"/>
    <property type="molecule type" value="Genomic_DNA"/>
</dbReference>
<proteinExistence type="predicted"/>
<organism evidence="5 6">
    <name type="scientific">Alicyclobacillus fastidiosus</name>
    <dbReference type="NCBI Taxonomy" id="392011"/>
    <lineage>
        <taxon>Bacteria</taxon>
        <taxon>Bacillati</taxon>
        <taxon>Bacillota</taxon>
        <taxon>Bacilli</taxon>
        <taxon>Bacillales</taxon>
        <taxon>Alicyclobacillaceae</taxon>
        <taxon>Alicyclobacillus</taxon>
    </lineage>
</organism>
<feature type="domain" description="HTH deoR-type" evidence="4">
    <location>
        <begin position="3"/>
        <end position="58"/>
    </location>
</feature>
<gene>
    <name evidence="5" type="ORF">NZD89_14265</name>
</gene>
<dbReference type="InterPro" id="IPR001034">
    <property type="entry name" value="DeoR_HTH"/>
</dbReference>
<dbReference type="RefSeq" id="WP_268008337.1">
    <property type="nucleotide sequence ID" value="NZ_BSUT01000001.1"/>
</dbReference>
<evidence type="ECO:0000256" key="3">
    <source>
        <dbReference type="ARBA" id="ARBA00023163"/>
    </source>
</evidence>
<dbReference type="Pfam" id="PF08220">
    <property type="entry name" value="HTH_DeoR"/>
    <property type="match status" value="1"/>
</dbReference>
<name>A0ABY6ZNM9_9BACL</name>
<dbReference type="GO" id="GO:0003677">
    <property type="term" value="F:DNA binding"/>
    <property type="evidence" value="ECO:0007669"/>
    <property type="project" value="UniProtKB-KW"/>
</dbReference>
<reference evidence="5" key="1">
    <citation type="submission" date="2022-08" db="EMBL/GenBank/DDBJ databases">
        <title>Alicyclobacillus fastidiosus DSM 17978, complete genome.</title>
        <authorList>
            <person name="Wang Q."/>
            <person name="Cai R."/>
            <person name="Wang Z."/>
        </authorList>
    </citation>
    <scope>NUCLEOTIDE SEQUENCE</scope>
    <source>
        <strain evidence="5">DSM 17978</strain>
    </source>
</reference>
<dbReference type="SMART" id="SM01134">
    <property type="entry name" value="DeoRC"/>
    <property type="match status" value="1"/>
</dbReference>
<keyword evidence="6" id="KW-1185">Reference proteome</keyword>
<sequence length="251" mass="28439">MMKSKRITAIQEYVAKHKNVSLDELVSAFSVSKNTIRRDVQWLVERGELRKVYGGVSINDSTLVSFNDRQARNQKQKERIAKVAASYVQDGDIIFVDSGTTTLEMFTFIKNKNVTIITNNLSFIINCLPYENLDVISIGGTLERKTNSFASFKESNLLKTYNVNKAFMASTGISISNGVTNASPLESELKRTAVERSLSVYLLVDHNKFDKYGLITYCDLKEIDYIITDEIPNTEYKQYAKEHDVEIVTSN</sequence>
<dbReference type="PROSITE" id="PS00894">
    <property type="entry name" value="HTH_DEOR_1"/>
    <property type="match status" value="1"/>
</dbReference>
<dbReference type="InterPro" id="IPR050313">
    <property type="entry name" value="Carb_Metab_HTH_regulators"/>
</dbReference>
<dbReference type="InterPro" id="IPR037171">
    <property type="entry name" value="NagB/RpiA_transferase-like"/>
</dbReference>
<protein>
    <submittedName>
        <fullName evidence="5">DeoR/GlpR family DNA-binding transcription regulator</fullName>
    </submittedName>
</protein>
<evidence type="ECO:0000313" key="5">
    <source>
        <dbReference type="EMBL" id="WAH44447.1"/>
    </source>
</evidence>
<dbReference type="SUPFAM" id="SSF46785">
    <property type="entry name" value="Winged helix' DNA-binding domain"/>
    <property type="match status" value="1"/>
</dbReference>
<dbReference type="PROSITE" id="PS51000">
    <property type="entry name" value="HTH_DEOR_2"/>
    <property type="match status" value="1"/>
</dbReference>
<dbReference type="Pfam" id="PF00455">
    <property type="entry name" value="DeoRC"/>
    <property type="match status" value="1"/>
</dbReference>
<dbReference type="PANTHER" id="PTHR30363:SF60">
    <property type="entry name" value="HTH-TYPE TRANSCRIPTIONAL REGULATOR IOLR"/>
    <property type="match status" value="1"/>
</dbReference>
<dbReference type="SMART" id="SM00420">
    <property type="entry name" value="HTH_DEOR"/>
    <property type="match status" value="1"/>
</dbReference>
<dbReference type="InterPro" id="IPR036388">
    <property type="entry name" value="WH-like_DNA-bd_sf"/>
</dbReference>
<dbReference type="InterPro" id="IPR018356">
    <property type="entry name" value="Tscrpt_reg_HTH_DeoR_CS"/>
</dbReference>
<dbReference type="Gene3D" id="1.10.10.10">
    <property type="entry name" value="Winged helix-like DNA-binding domain superfamily/Winged helix DNA-binding domain"/>
    <property type="match status" value="1"/>
</dbReference>
<dbReference type="PANTHER" id="PTHR30363">
    <property type="entry name" value="HTH-TYPE TRANSCRIPTIONAL REGULATOR SRLR-RELATED"/>
    <property type="match status" value="1"/>
</dbReference>
<evidence type="ECO:0000313" key="6">
    <source>
        <dbReference type="Proteomes" id="UP001164761"/>
    </source>
</evidence>
<dbReference type="Proteomes" id="UP001164761">
    <property type="component" value="Chromosome"/>
</dbReference>